<gene>
    <name evidence="2" type="ORF">RBWH47_05262</name>
</gene>
<name>F2AW21_RHOBT</name>
<accession>F2AW21</accession>
<organism evidence="2 3">
    <name type="scientific">Rhodopirellula baltica WH47</name>
    <dbReference type="NCBI Taxonomy" id="991778"/>
    <lineage>
        <taxon>Bacteria</taxon>
        <taxon>Pseudomonadati</taxon>
        <taxon>Planctomycetota</taxon>
        <taxon>Planctomycetia</taxon>
        <taxon>Pirellulales</taxon>
        <taxon>Pirellulaceae</taxon>
        <taxon>Rhodopirellula</taxon>
    </lineage>
</organism>
<sequence length="65" mass="7076">MGQSGKALPKLAPPKSSDGDPAPTHAIGDLKGWGIEIAWESISFSPRPFRLFRLGKVRSVSRPLY</sequence>
<evidence type="ECO:0000256" key="1">
    <source>
        <dbReference type="SAM" id="MobiDB-lite"/>
    </source>
</evidence>
<protein>
    <submittedName>
        <fullName evidence="2">Uncharacterized protein</fullName>
    </submittedName>
</protein>
<dbReference type="AlphaFoldDB" id="F2AW21"/>
<comment type="caution">
    <text evidence="2">The sequence shown here is derived from an EMBL/GenBank/DDBJ whole genome shotgun (WGS) entry which is preliminary data.</text>
</comment>
<reference evidence="2 3" key="1">
    <citation type="journal article" date="2013" name="Mar. Genomics">
        <title>Expression of sulfatases in Rhodopirellula baltica and the diversity of sulfatases in the genus Rhodopirellula.</title>
        <authorList>
            <person name="Wegner C.E."/>
            <person name="Richter-Heitmann T."/>
            <person name="Klindworth A."/>
            <person name="Klockow C."/>
            <person name="Richter M."/>
            <person name="Achstetter T."/>
            <person name="Glockner F.O."/>
            <person name="Harder J."/>
        </authorList>
    </citation>
    <scope>NUCLEOTIDE SEQUENCE [LARGE SCALE GENOMIC DNA]</scope>
    <source>
        <strain evidence="2 3">WH47</strain>
    </source>
</reference>
<dbReference type="Proteomes" id="UP000006222">
    <property type="component" value="Unassembled WGS sequence"/>
</dbReference>
<evidence type="ECO:0000313" key="3">
    <source>
        <dbReference type="Proteomes" id="UP000006222"/>
    </source>
</evidence>
<dbReference type="EMBL" id="AFAR01000194">
    <property type="protein sequence ID" value="EGF26125.1"/>
    <property type="molecule type" value="Genomic_DNA"/>
</dbReference>
<dbReference type="PATRIC" id="fig|991778.3.peg.4163"/>
<feature type="region of interest" description="Disordered" evidence="1">
    <location>
        <begin position="1"/>
        <end position="25"/>
    </location>
</feature>
<proteinExistence type="predicted"/>
<evidence type="ECO:0000313" key="2">
    <source>
        <dbReference type="EMBL" id="EGF26125.1"/>
    </source>
</evidence>